<evidence type="ECO:0000256" key="5">
    <source>
        <dbReference type="SAM" id="MobiDB-lite"/>
    </source>
</evidence>
<evidence type="ECO:0000259" key="6">
    <source>
        <dbReference type="SMART" id="SM00849"/>
    </source>
</evidence>
<name>A0A4R6U9M0_9BACI</name>
<evidence type="ECO:0000313" key="8">
    <source>
        <dbReference type="Proteomes" id="UP000295632"/>
    </source>
</evidence>
<evidence type="ECO:0000313" key="7">
    <source>
        <dbReference type="EMBL" id="TDQ41683.1"/>
    </source>
</evidence>
<dbReference type="SMART" id="SM00849">
    <property type="entry name" value="Lactamase_B"/>
    <property type="match status" value="1"/>
</dbReference>
<gene>
    <name evidence="7" type="ORF">EV213_103265</name>
</gene>
<dbReference type="AlphaFoldDB" id="A0A4R6U9M0"/>
<dbReference type="InterPro" id="IPR051453">
    <property type="entry name" value="MBL_Glyoxalase_II"/>
</dbReference>
<evidence type="ECO:0000256" key="1">
    <source>
        <dbReference type="ARBA" id="ARBA00001947"/>
    </source>
</evidence>
<dbReference type="Proteomes" id="UP000295632">
    <property type="component" value="Unassembled WGS sequence"/>
</dbReference>
<dbReference type="Gene3D" id="3.60.15.10">
    <property type="entry name" value="Ribonuclease Z/Hydroxyacylglutathione hydrolase-like"/>
    <property type="match status" value="1"/>
</dbReference>
<reference evidence="7 8" key="1">
    <citation type="submission" date="2019-03" db="EMBL/GenBank/DDBJ databases">
        <title>Genomic Encyclopedia of Type Strains, Phase IV (KMG-IV): sequencing the most valuable type-strain genomes for metagenomic binning, comparative biology and taxonomic classification.</title>
        <authorList>
            <person name="Goeker M."/>
        </authorList>
    </citation>
    <scope>NUCLEOTIDE SEQUENCE [LARGE SCALE GENOMIC DNA]</scope>
    <source>
        <strain evidence="7 8">DSM 28697</strain>
    </source>
</reference>
<dbReference type="GO" id="GO:0016787">
    <property type="term" value="F:hydrolase activity"/>
    <property type="evidence" value="ECO:0007669"/>
    <property type="project" value="UniProtKB-KW"/>
</dbReference>
<feature type="region of interest" description="Disordered" evidence="5">
    <location>
        <begin position="183"/>
        <end position="204"/>
    </location>
</feature>
<dbReference type="EMBL" id="SNYJ01000003">
    <property type="protein sequence ID" value="TDQ41683.1"/>
    <property type="molecule type" value="Genomic_DNA"/>
</dbReference>
<keyword evidence="4" id="KW-0862">Zinc</keyword>
<keyword evidence="2" id="KW-0479">Metal-binding</keyword>
<accession>A0A4R6U9M0</accession>
<dbReference type="GO" id="GO:0046872">
    <property type="term" value="F:metal ion binding"/>
    <property type="evidence" value="ECO:0007669"/>
    <property type="project" value="UniProtKB-KW"/>
</dbReference>
<keyword evidence="3 7" id="KW-0378">Hydrolase</keyword>
<comment type="caution">
    <text evidence="7">The sequence shown here is derived from an EMBL/GenBank/DDBJ whole genome shotgun (WGS) entry which is preliminary data.</text>
</comment>
<dbReference type="RefSeq" id="WP_133579538.1">
    <property type="nucleotide sequence ID" value="NZ_SNYJ01000003.1"/>
</dbReference>
<dbReference type="SUPFAM" id="SSF56281">
    <property type="entry name" value="Metallo-hydrolase/oxidoreductase"/>
    <property type="match status" value="1"/>
</dbReference>
<dbReference type="Pfam" id="PF00753">
    <property type="entry name" value="Lactamase_B"/>
    <property type="match status" value="1"/>
</dbReference>
<proteinExistence type="predicted"/>
<sequence length="204" mass="22549">MAYRQQPLGTIQTNAYILKKNEHVLLIDPGDNIKKIISLVGDQLDAVLLTHAHWDHIGALDAVLSHYKVPVYLHEFEHDWLVDGKKNGSAKYFPEAITVNSQSDLHPLTEGNLSIGPFHLRVIETPGHSPGSCSFYWEEEAVVFAGDTLFERSIGRTDLYGGNTSQLLKSIQEKLLSLPDETAVAPGHGPETTIGAERQSNPFL</sequence>
<evidence type="ECO:0000256" key="4">
    <source>
        <dbReference type="ARBA" id="ARBA00022833"/>
    </source>
</evidence>
<dbReference type="InterPro" id="IPR001279">
    <property type="entry name" value="Metallo-B-lactamas"/>
</dbReference>
<dbReference type="OrthoDB" id="9802248at2"/>
<evidence type="ECO:0000256" key="2">
    <source>
        <dbReference type="ARBA" id="ARBA00022723"/>
    </source>
</evidence>
<dbReference type="InterPro" id="IPR036866">
    <property type="entry name" value="RibonucZ/Hydroxyglut_hydro"/>
</dbReference>
<protein>
    <submittedName>
        <fullName evidence="7">Glyoxylase-like metal-dependent hydrolase (Beta-lactamase superfamily II)</fullName>
    </submittedName>
</protein>
<organism evidence="7 8">
    <name type="scientific">Aureibacillus halotolerans</name>
    <dbReference type="NCBI Taxonomy" id="1508390"/>
    <lineage>
        <taxon>Bacteria</taxon>
        <taxon>Bacillati</taxon>
        <taxon>Bacillota</taxon>
        <taxon>Bacilli</taxon>
        <taxon>Bacillales</taxon>
        <taxon>Bacillaceae</taxon>
        <taxon>Aureibacillus</taxon>
    </lineage>
</organism>
<dbReference type="PANTHER" id="PTHR46233">
    <property type="entry name" value="HYDROXYACYLGLUTATHIONE HYDROLASE GLOC"/>
    <property type="match status" value="1"/>
</dbReference>
<dbReference type="CDD" id="cd06262">
    <property type="entry name" value="metallo-hydrolase-like_MBL-fold"/>
    <property type="match status" value="1"/>
</dbReference>
<comment type="cofactor">
    <cofactor evidence="1">
        <name>Zn(2+)</name>
        <dbReference type="ChEBI" id="CHEBI:29105"/>
    </cofactor>
</comment>
<dbReference type="PANTHER" id="PTHR46233:SF3">
    <property type="entry name" value="HYDROXYACYLGLUTATHIONE HYDROLASE GLOC"/>
    <property type="match status" value="1"/>
</dbReference>
<keyword evidence="8" id="KW-1185">Reference proteome</keyword>
<feature type="domain" description="Metallo-beta-lactamase" evidence="6">
    <location>
        <begin position="12"/>
        <end position="188"/>
    </location>
</feature>
<evidence type="ECO:0000256" key="3">
    <source>
        <dbReference type="ARBA" id="ARBA00022801"/>
    </source>
</evidence>